<organism evidence="2 3">
    <name type="scientific">Flavobacterium zepuense</name>
    <dbReference type="NCBI Taxonomy" id="2593302"/>
    <lineage>
        <taxon>Bacteria</taxon>
        <taxon>Pseudomonadati</taxon>
        <taxon>Bacteroidota</taxon>
        <taxon>Flavobacteriia</taxon>
        <taxon>Flavobacteriales</taxon>
        <taxon>Flavobacteriaceae</taxon>
        <taxon>Flavobacterium</taxon>
    </lineage>
</organism>
<name>A0A552UZE7_9FLAO</name>
<sequence length="884" mass="104288">MKKNKLLENPQDQNGTQGETRSSAILLKRFHVYKSSSDRQGVDLMVEKKPETVHELEQYKKEFPVFGLVQAKYFQKGTSLRIHSDYVQDSEGPFTNFFALIHSTDDQDKDHWYFFKATEIIKELPLKRDKLDNLYYSFSVTKKRDFKQYRDLSHTTINDIITEQIINTSRFRYQTIISNADAKWIKQETADKNLNEQFHKSFEGLHIVDKLWHAVRYYREFGQILAWRMVEKMAFRSKITDQTHYNKFTLKSTNQEIIDFFESITITDEIRLSKPTFYKGVKNPQLKVNEIIRQLNQSCVSIFNGKGQEKIHISIDDPGQCDCAMCHYESLAFRTAFEKSQLVAPDDVYYTELLSAHILFLLGHYTSSKLKLEWVINETKASKDLVPGYIAVHNFEIIQRSLHENQTVDLNYELLKLPLESDKKQILKSISERSLLNDYRVSVDKLYLQIKELKDRDLNYSTGQTIEKLRSKIIECYFFYRGNRCFFTNEFELIFEKYVECCCISYSMQSEYRSHLAAFGDFEITIMLLYCRPEKLLRFIQRNNLESIKCTDEGKKHFKESLKNFLDEKNITFLDEQIRHRNNRTENPALRQKIVSVFTNACYLISYLEFDFEQKFLNAFFDLAIKVDFSAHDLSVLSFIVLDKYESLSDESLTNLLKSILDRQDEASYLPANILNALRKKGFSLTDEKLFEELSKIAVKSPTINLIPALWKILSLESRKQFQVTITNSLISDFHPSLYCEAVCIDILDTPLEFLDQYCVRIRQLLGRSRYYFQDHNNPITGLPSYMHEELDDFIQVLHKLGKENFENTLLDQIISLHPYFYFFINLNNYETDGLFEINWLTDDYSNRKLELVKANQNASRMVKEKIKYSHNKGLLRKIAYHFL</sequence>
<dbReference type="OrthoDB" id="32195at2"/>
<reference evidence="2 3" key="1">
    <citation type="submission" date="2019-07" db="EMBL/GenBank/DDBJ databases">
        <title>Flavobacterium sp. nov., isolated from glacier ice.</title>
        <authorList>
            <person name="Liu Q."/>
            <person name="Xin Y.-H."/>
        </authorList>
    </citation>
    <scope>NUCLEOTIDE SEQUENCE [LARGE SCALE GENOMIC DNA]</scope>
    <source>
        <strain evidence="2 3">ZT4R6</strain>
    </source>
</reference>
<feature type="region of interest" description="Disordered" evidence="1">
    <location>
        <begin position="1"/>
        <end position="20"/>
    </location>
</feature>
<evidence type="ECO:0000313" key="3">
    <source>
        <dbReference type="Proteomes" id="UP000320643"/>
    </source>
</evidence>
<dbReference type="EMBL" id="VJVZ01000008">
    <property type="protein sequence ID" value="TRW23613.1"/>
    <property type="molecule type" value="Genomic_DNA"/>
</dbReference>
<dbReference type="AlphaFoldDB" id="A0A552UZE7"/>
<evidence type="ECO:0000313" key="2">
    <source>
        <dbReference type="EMBL" id="TRW23613.1"/>
    </source>
</evidence>
<comment type="caution">
    <text evidence="2">The sequence shown here is derived from an EMBL/GenBank/DDBJ whole genome shotgun (WGS) entry which is preliminary data.</text>
</comment>
<gene>
    <name evidence="2" type="ORF">FMM05_13205</name>
</gene>
<evidence type="ECO:0000256" key="1">
    <source>
        <dbReference type="SAM" id="MobiDB-lite"/>
    </source>
</evidence>
<accession>A0A552UZE7</accession>
<feature type="compositionally biased region" description="Polar residues" evidence="1">
    <location>
        <begin position="10"/>
        <end position="20"/>
    </location>
</feature>
<proteinExistence type="predicted"/>
<dbReference type="Proteomes" id="UP000320643">
    <property type="component" value="Unassembled WGS sequence"/>
</dbReference>
<protein>
    <submittedName>
        <fullName evidence="2">Uncharacterized protein</fullName>
    </submittedName>
</protein>
<dbReference type="RefSeq" id="WP_143373870.1">
    <property type="nucleotide sequence ID" value="NZ_VJVZ01000008.1"/>
</dbReference>
<keyword evidence="3" id="KW-1185">Reference proteome</keyword>